<name>A0A433WJD6_9BACT</name>
<dbReference type="OrthoDB" id="9765680at2"/>
<proteinExistence type="predicted"/>
<dbReference type="Gene3D" id="3.40.50.1820">
    <property type="entry name" value="alpha/beta hydrolase"/>
    <property type="match status" value="1"/>
</dbReference>
<protein>
    <recommendedName>
        <fullName evidence="1">Thioesterase domain-containing protein</fullName>
    </recommendedName>
</protein>
<dbReference type="SUPFAM" id="SSF53474">
    <property type="entry name" value="alpha/beta-Hydrolases"/>
    <property type="match status" value="1"/>
</dbReference>
<dbReference type="Pfam" id="PF00975">
    <property type="entry name" value="Thioesterase"/>
    <property type="match status" value="1"/>
</dbReference>
<comment type="caution">
    <text evidence="2">The sequence shown here is derived from an EMBL/GenBank/DDBJ whole genome shotgun (WGS) entry which is preliminary data.</text>
</comment>
<dbReference type="AlphaFoldDB" id="A0A433WJD6"/>
<organism evidence="2 3">
    <name type="scientific">Chitinophaga solisilvae</name>
    <dbReference type="NCBI Taxonomy" id="1233460"/>
    <lineage>
        <taxon>Bacteria</taxon>
        <taxon>Pseudomonadati</taxon>
        <taxon>Bacteroidota</taxon>
        <taxon>Chitinophagia</taxon>
        <taxon>Chitinophagales</taxon>
        <taxon>Chitinophagaceae</taxon>
        <taxon>Chitinophaga</taxon>
    </lineage>
</organism>
<reference evidence="2" key="1">
    <citation type="submission" date="2020-05" db="EMBL/GenBank/DDBJ databases">
        <title>Chitinophaga laudate sp. nov., isolated from a tropical peat swamp.</title>
        <authorList>
            <person name="Goh C.B.S."/>
            <person name="Lee M.S."/>
            <person name="Parimannan S."/>
            <person name="Pasbakhsh P."/>
            <person name="Yule C.M."/>
            <person name="Rajandas H."/>
            <person name="Loke S."/>
            <person name="Croft L."/>
            <person name="Tan J.B.L."/>
        </authorList>
    </citation>
    <scope>NUCLEOTIDE SEQUENCE</scope>
    <source>
        <strain evidence="2">Mgbs1</strain>
    </source>
</reference>
<keyword evidence="3" id="KW-1185">Reference proteome</keyword>
<evidence type="ECO:0000259" key="1">
    <source>
        <dbReference type="Pfam" id="PF00975"/>
    </source>
</evidence>
<dbReference type="EMBL" id="RIAR02000001">
    <property type="protein sequence ID" value="NSL85659.1"/>
    <property type="molecule type" value="Genomic_DNA"/>
</dbReference>
<dbReference type="InterPro" id="IPR029058">
    <property type="entry name" value="AB_hydrolase_fold"/>
</dbReference>
<evidence type="ECO:0000313" key="2">
    <source>
        <dbReference type="EMBL" id="NSL85659.1"/>
    </source>
</evidence>
<sequence>MFITWVTCWVNLGQVSVIILPHISGMTDSSMTLAKQHYADLYRLNNITAGQPVFWFHSITGSVGPYLKFFQSTERPVWGIQPGNRMISDENAPVGIHDIAASYMKAIRAIQPKGPYDLGGFSLGGVIAYEITRLFQYAGERVDSIVMIDSPTSLARFHNSYKGWIFNTVNSILLLSFHSSRYENEFNDSFIDRNEVDIETDDDFFIDQVLSLAKMKGLKYDMAFLKKLVLGKVQMISNYAIEQYESLPLPDPHSTTCYFFNNKNNTFYGNMVKAFCLEPGFEVEDDSYWHDWKGLIHDFYPITVKAPNHILMMHDQTIAGIIAEFCELLYSSWGMSVNTFREFRSKVRLLYGT</sequence>
<feature type="domain" description="Thioesterase" evidence="1">
    <location>
        <begin position="51"/>
        <end position="161"/>
    </location>
</feature>
<gene>
    <name evidence="2" type="ORF">ECE50_002375</name>
</gene>
<dbReference type="InterPro" id="IPR001031">
    <property type="entry name" value="Thioesterase"/>
</dbReference>
<evidence type="ECO:0000313" key="3">
    <source>
        <dbReference type="Proteomes" id="UP000281028"/>
    </source>
</evidence>
<dbReference type="Proteomes" id="UP000281028">
    <property type="component" value="Unassembled WGS sequence"/>
</dbReference>
<accession>A0A433WJD6</accession>